<evidence type="ECO:0000313" key="3">
    <source>
        <dbReference type="Proteomes" id="UP001368500"/>
    </source>
</evidence>
<name>A0ABU9BBD1_9BURK</name>
<gene>
    <name evidence="2" type="ORF">AACH11_10105</name>
</gene>
<accession>A0ABU9BBD1</accession>
<protein>
    <submittedName>
        <fullName evidence="2">DUF3833 domain-containing protein</fullName>
    </submittedName>
</protein>
<keyword evidence="1" id="KW-0732">Signal</keyword>
<dbReference type="InterPro" id="IPR006311">
    <property type="entry name" value="TAT_signal"/>
</dbReference>
<feature type="signal peptide" evidence="1">
    <location>
        <begin position="1"/>
        <end position="31"/>
    </location>
</feature>
<dbReference type="Pfam" id="PF12915">
    <property type="entry name" value="DUF3833"/>
    <property type="match status" value="1"/>
</dbReference>
<dbReference type="EMBL" id="JBBUTF010000008">
    <property type="protein sequence ID" value="MEK8026310.1"/>
    <property type="molecule type" value="Genomic_DNA"/>
</dbReference>
<keyword evidence="3" id="KW-1185">Reference proteome</keyword>
<proteinExistence type="predicted"/>
<feature type="chain" id="PRO_5045257138" evidence="1">
    <location>
        <begin position="32"/>
        <end position="193"/>
    </location>
</feature>
<comment type="caution">
    <text evidence="2">The sequence shown here is derived from an EMBL/GenBank/DDBJ whole genome shotgun (WGS) entry which is preliminary data.</text>
</comment>
<dbReference type="RefSeq" id="WP_341374096.1">
    <property type="nucleotide sequence ID" value="NZ_JBBUTF010000008.1"/>
</dbReference>
<sequence length="193" mass="22003">MNRLLDSRRPRRHWLARAGLLLGAAALGGCASPSVDDLADQRPALDLRAYFNGRLRGHGIVTDRDGAVIQRFTVEMVGRWDGERGTLEEDFLHHDGRRERRVWQLEHLGAGRWRGRAGDVIGEALGRTAGNALHWNYTLRVTTDGGRQWDLQLEDWMFLVDDQVLLNRAVMRKFGLRVGEVLLSMRRLDVGER</sequence>
<evidence type="ECO:0000313" key="2">
    <source>
        <dbReference type="EMBL" id="MEK8026310.1"/>
    </source>
</evidence>
<dbReference type="PROSITE" id="PS51257">
    <property type="entry name" value="PROKAR_LIPOPROTEIN"/>
    <property type="match status" value="1"/>
</dbReference>
<dbReference type="InterPro" id="IPR024409">
    <property type="entry name" value="DUF3833"/>
</dbReference>
<dbReference type="PROSITE" id="PS51318">
    <property type="entry name" value="TAT"/>
    <property type="match status" value="1"/>
</dbReference>
<dbReference type="Proteomes" id="UP001368500">
    <property type="component" value="Unassembled WGS sequence"/>
</dbReference>
<evidence type="ECO:0000256" key="1">
    <source>
        <dbReference type="SAM" id="SignalP"/>
    </source>
</evidence>
<organism evidence="2 3">
    <name type="scientific">Pseudaquabacterium rugosum</name>
    <dbReference type="NCBI Taxonomy" id="2984194"/>
    <lineage>
        <taxon>Bacteria</taxon>
        <taxon>Pseudomonadati</taxon>
        <taxon>Pseudomonadota</taxon>
        <taxon>Betaproteobacteria</taxon>
        <taxon>Burkholderiales</taxon>
        <taxon>Sphaerotilaceae</taxon>
        <taxon>Pseudaquabacterium</taxon>
    </lineage>
</organism>
<reference evidence="2 3" key="1">
    <citation type="submission" date="2024-04" db="EMBL/GenBank/DDBJ databases">
        <title>Novel species of the genus Ideonella isolated from streams.</title>
        <authorList>
            <person name="Lu H."/>
        </authorList>
    </citation>
    <scope>NUCLEOTIDE SEQUENCE [LARGE SCALE GENOMIC DNA]</scope>
    <source>
        <strain evidence="2 3">BYS139W</strain>
    </source>
</reference>